<dbReference type="InterPro" id="IPR003439">
    <property type="entry name" value="ABC_transporter-like_ATP-bd"/>
</dbReference>
<dbReference type="InterPro" id="IPR051535">
    <property type="entry name" value="Siderophore_ABC-ATPase"/>
</dbReference>
<geneLocation type="plasmid" evidence="12 13">
    <name>pTM2</name>
</geneLocation>
<dbReference type="Pfam" id="PF00005">
    <property type="entry name" value="ABC_tran"/>
    <property type="match status" value="1"/>
</dbReference>
<dbReference type="InterPro" id="IPR003593">
    <property type="entry name" value="AAA+_ATPase"/>
</dbReference>
<organism evidence="12 13">
    <name type="scientific">Tistrella mobilis (strain KA081020-065)</name>
    <dbReference type="NCBI Taxonomy" id="1110502"/>
    <lineage>
        <taxon>Bacteria</taxon>
        <taxon>Pseudomonadati</taxon>
        <taxon>Pseudomonadota</taxon>
        <taxon>Alphaproteobacteria</taxon>
        <taxon>Geminicoccales</taxon>
        <taxon>Geminicoccaceae</taxon>
        <taxon>Tistrella</taxon>
    </lineage>
</organism>
<evidence type="ECO:0000256" key="2">
    <source>
        <dbReference type="ARBA" id="ARBA00005417"/>
    </source>
</evidence>
<dbReference type="InterPro" id="IPR017871">
    <property type="entry name" value="ABC_transporter-like_CS"/>
</dbReference>
<dbReference type="PANTHER" id="PTHR42771">
    <property type="entry name" value="IRON(3+)-HYDROXAMATE IMPORT ATP-BINDING PROTEIN FHUC"/>
    <property type="match status" value="1"/>
</dbReference>
<evidence type="ECO:0000256" key="8">
    <source>
        <dbReference type="ARBA" id="ARBA00023004"/>
    </source>
</evidence>
<dbReference type="GO" id="GO:0006826">
    <property type="term" value="P:iron ion transport"/>
    <property type="evidence" value="ECO:0007669"/>
    <property type="project" value="UniProtKB-KW"/>
</dbReference>
<proteinExistence type="inferred from homology"/>
<keyword evidence="3" id="KW-0813">Transport</keyword>
<evidence type="ECO:0000259" key="11">
    <source>
        <dbReference type="PROSITE" id="PS50893"/>
    </source>
</evidence>
<evidence type="ECO:0000256" key="9">
    <source>
        <dbReference type="ARBA" id="ARBA00023065"/>
    </source>
</evidence>
<dbReference type="SMART" id="SM00382">
    <property type="entry name" value="AAA"/>
    <property type="match status" value="1"/>
</dbReference>
<dbReference type="PROSITE" id="PS00211">
    <property type="entry name" value="ABC_TRANSPORTER_1"/>
    <property type="match status" value="1"/>
</dbReference>
<dbReference type="RefSeq" id="WP_014752981.1">
    <property type="nucleotide sequence ID" value="NC_017966.1"/>
</dbReference>
<keyword evidence="4" id="KW-1003">Cell membrane</keyword>
<dbReference type="GO" id="GO:0005886">
    <property type="term" value="C:plasma membrane"/>
    <property type="evidence" value="ECO:0007669"/>
    <property type="project" value="UniProtKB-SubCell"/>
</dbReference>
<dbReference type="GO" id="GO:0005524">
    <property type="term" value="F:ATP binding"/>
    <property type="evidence" value="ECO:0007669"/>
    <property type="project" value="UniProtKB-KW"/>
</dbReference>
<sequence>MTAPLLQISRATVLADGRSILTDADLEIGAGEVVALIGRNGSGKSTLIRLAAGIRRPDRGQALCCGAPIHRIPPRRFARLVAHLPQTLPPAPSMTVRELAAFGRYPHHGALGRRSAEDAAAIGRALGGTGLDALADREVDALSGGERQRAWLAMALAQEASVLLLDEPTAALDVAHQVEVLTLVRSLARDRGLAVVMVLHDVDMAARFADRIVALDAGRIVASGGACDILQPEMLRRIYGLELGVMPHPVSGRPMSYLP</sequence>
<dbReference type="FunFam" id="3.40.50.300:FF:000134">
    <property type="entry name" value="Iron-enterobactin ABC transporter ATP-binding protein"/>
    <property type="match status" value="1"/>
</dbReference>
<protein>
    <submittedName>
        <fullName evidence="12">ABC-type hydroxamate-dependent iron transport system, ATPase component</fullName>
    </submittedName>
</protein>
<evidence type="ECO:0000256" key="4">
    <source>
        <dbReference type="ARBA" id="ARBA00022475"/>
    </source>
</evidence>
<reference evidence="12 13" key="1">
    <citation type="journal article" date="2012" name="J. Am. Chem. Soc.">
        <title>Bacterial biosynthesis and maturation of the didemnin anti-cancer agents.</title>
        <authorList>
            <person name="Xu Y."/>
            <person name="Kersten R.D."/>
            <person name="Nam S.J."/>
            <person name="Lu L."/>
            <person name="Al-Suwailem A.M."/>
            <person name="Zheng H."/>
            <person name="Fenical W."/>
            <person name="Dorrestein P.C."/>
            <person name="Moore B.S."/>
            <person name="Qian P.Y."/>
        </authorList>
    </citation>
    <scope>NUCLEOTIDE SEQUENCE [LARGE SCALE GENOMIC DNA]</scope>
    <source>
        <strain evidence="12 13">KA081020-065</strain>
    </source>
</reference>
<keyword evidence="6" id="KW-0547">Nucleotide-binding</keyword>
<comment type="subcellular location">
    <subcellularLocation>
        <location evidence="1">Cell membrane</location>
        <topology evidence="1">Peripheral membrane protein</topology>
    </subcellularLocation>
</comment>
<dbReference type="HOGENOM" id="CLU_000604_1_11_5"/>
<dbReference type="EMBL" id="CP003238">
    <property type="protein sequence ID" value="AFK56228.1"/>
    <property type="molecule type" value="Genomic_DNA"/>
</dbReference>
<keyword evidence="12" id="KW-0614">Plasmid</keyword>
<accession>I3TTZ0</accession>
<dbReference type="GO" id="GO:0016887">
    <property type="term" value="F:ATP hydrolysis activity"/>
    <property type="evidence" value="ECO:0007669"/>
    <property type="project" value="InterPro"/>
</dbReference>
<name>I3TTZ0_TISMK</name>
<evidence type="ECO:0000256" key="6">
    <source>
        <dbReference type="ARBA" id="ARBA00022741"/>
    </source>
</evidence>
<evidence type="ECO:0000256" key="10">
    <source>
        <dbReference type="ARBA" id="ARBA00023136"/>
    </source>
</evidence>
<dbReference type="Gene3D" id="3.40.50.300">
    <property type="entry name" value="P-loop containing nucleotide triphosphate hydrolases"/>
    <property type="match status" value="1"/>
</dbReference>
<dbReference type="PROSITE" id="PS50893">
    <property type="entry name" value="ABC_TRANSPORTER_2"/>
    <property type="match status" value="1"/>
</dbReference>
<keyword evidence="9" id="KW-0406">Ion transport</keyword>
<evidence type="ECO:0000256" key="7">
    <source>
        <dbReference type="ARBA" id="ARBA00022840"/>
    </source>
</evidence>
<dbReference type="InterPro" id="IPR027417">
    <property type="entry name" value="P-loop_NTPase"/>
</dbReference>
<dbReference type="SUPFAM" id="SSF52540">
    <property type="entry name" value="P-loop containing nucleoside triphosphate hydrolases"/>
    <property type="match status" value="1"/>
</dbReference>
<dbReference type="Proteomes" id="UP000005258">
    <property type="component" value="Plasmid pTM2"/>
</dbReference>
<evidence type="ECO:0000256" key="3">
    <source>
        <dbReference type="ARBA" id="ARBA00022448"/>
    </source>
</evidence>
<evidence type="ECO:0000313" key="12">
    <source>
        <dbReference type="EMBL" id="AFK56228.1"/>
    </source>
</evidence>
<dbReference type="PATRIC" id="fig|1110502.3.peg.4478"/>
<gene>
    <name evidence="12" type="primary">fhuC</name>
    <name evidence="12" type="ordered locus">TMO_b0220</name>
</gene>
<evidence type="ECO:0000256" key="5">
    <source>
        <dbReference type="ARBA" id="ARBA00022496"/>
    </source>
</evidence>
<keyword evidence="10" id="KW-0472">Membrane</keyword>
<keyword evidence="5" id="KW-0410">Iron transport</keyword>
<evidence type="ECO:0000256" key="1">
    <source>
        <dbReference type="ARBA" id="ARBA00004202"/>
    </source>
</evidence>
<evidence type="ECO:0000313" key="13">
    <source>
        <dbReference type="Proteomes" id="UP000005258"/>
    </source>
</evidence>
<dbReference type="AlphaFoldDB" id="I3TTZ0"/>
<keyword evidence="7" id="KW-0067">ATP-binding</keyword>
<dbReference type="CDD" id="cd03214">
    <property type="entry name" value="ABC_Iron-Siderophores_B12_Hemin"/>
    <property type="match status" value="1"/>
</dbReference>
<feature type="domain" description="ABC transporter" evidence="11">
    <location>
        <begin position="6"/>
        <end position="242"/>
    </location>
</feature>
<dbReference type="PANTHER" id="PTHR42771:SF2">
    <property type="entry name" value="IRON(3+)-HYDROXAMATE IMPORT ATP-BINDING PROTEIN FHUC"/>
    <property type="match status" value="1"/>
</dbReference>
<comment type="similarity">
    <text evidence="2">Belongs to the ABC transporter superfamily.</text>
</comment>
<keyword evidence="13" id="KW-1185">Reference proteome</keyword>
<dbReference type="KEGG" id="tmo:TMO_b0220"/>
<keyword evidence="8" id="KW-0408">Iron</keyword>